<organism evidence="2 3">
    <name type="scientific">Biomphalaria pfeifferi</name>
    <name type="common">Bloodfluke planorb</name>
    <name type="synonym">Freshwater snail</name>
    <dbReference type="NCBI Taxonomy" id="112525"/>
    <lineage>
        <taxon>Eukaryota</taxon>
        <taxon>Metazoa</taxon>
        <taxon>Spiralia</taxon>
        <taxon>Lophotrochozoa</taxon>
        <taxon>Mollusca</taxon>
        <taxon>Gastropoda</taxon>
        <taxon>Heterobranchia</taxon>
        <taxon>Euthyneura</taxon>
        <taxon>Panpulmonata</taxon>
        <taxon>Hygrophila</taxon>
        <taxon>Lymnaeoidea</taxon>
        <taxon>Planorbidae</taxon>
        <taxon>Biomphalaria</taxon>
    </lineage>
</organism>
<keyword evidence="3" id="KW-1185">Reference proteome</keyword>
<dbReference type="PANTHER" id="PTHR21255">
    <property type="entry name" value="T-COMPLEX-ASSOCIATED-TESTIS-EXPRESSED 1/ DYNEIN LIGHT CHAIN"/>
    <property type="match status" value="1"/>
</dbReference>
<dbReference type="CDD" id="cd21451">
    <property type="entry name" value="DLC-like_TCTEX1D"/>
    <property type="match status" value="1"/>
</dbReference>
<dbReference type="Proteomes" id="UP001233172">
    <property type="component" value="Unassembled WGS sequence"/>
</dbReference>
<dbReference type="PANTHER" id="PTHR21255:SF7">
    <property type="entry name" value="DYNEIN LIGHT CHAIN TCTEX-TYPE PROTEIN 2B"/>
    <property type="match status" value="1"/>
</dbReference>
<reference evidence="2" key="1">
    <citation type="journal article" date="2023" name="PLoS Negl. Trop. Dis.">
        <title>A genome sequence for Biomphalaria pfeifferi, the major vector snail for the human-infecting parasite Schistosoma mansoni.</title>
        <authorList>
            <person name="Bu L."/>
            <person name="Lu L."/>
            <person name="Laidemitt M.R."/>
            <person name="Zhang S.M."/>
            <person name="Mutuku M."/>
            <person name="Mkoji G."/>
            <person name="Steinauer M."/>
            <person name="Loker E.S."/>
        </authorList>
    </citation>
    <scope>NUCLEOTIDE SEQUENCE</scope>
    <source>
        <strain evidence="2">KasaAsao</strain>
    </source>
</reference>
<sequence length="163" mass="18263">MNNRNNSVVTSNKMTVLDSGSSTTNRSAMIITSAQTVRETPAPSQFKQYENTYQLGPTKVTSSSKLEKIIDETLKEHLTGRTYTNDSSRYVKLIADQLKQKAKELGVPRYKYVCTVALGPTRSSTLSMASRCVWDPNVDTFAENFYEKDGLFATAVIYCIYTE</sequence>
<dbReference type="InterPro" id="IPR038586">
    <property type="entry name" value="Tctex-1-like_sf"/>
</dbReference>
<dbReference type="AlphaFoldDB" id="A0AAD8FN13"/>
<comment type="similarity">
    <text evidence="1">Belongs to the dynein light chain Tctex-type family.</text>
</comment>
<evidence type="ECO:0000256" key="1">
    <source>
        <dbReference type="ARBA" id="ARBA00005361"/>
    </source>
</evidence>
<dbReference type="GO" id="GO:0045505">
    <property type="term" value="F:dynein intermediate chain binding"/>
    <property type="evidence" value="ECO:0007669"/>
    <property type="project" value="TreeGrafter"/>
</dbReference>
<dbReference type="Gene3D" id="3.30.1140.40">
    <property type="entry name" value="Tctex-1"/>
    <property type="match status" value="1"/>
</dbReference>
<dbReference type="GO" id="GO:0007018">
    <property type="term" value="P:microtubule-based movement"/>
    <property type="evidence" value="ECO:0007669"/>
    <property type="project" value="TreeGrafter"/>
</dbReference>
<evidence type="ECO:0000313" key="3">
    <source>
        <dbReference type="Proteomes" id="UP001233172"/>
    </source>
</evidence>
<reference evidence="2" key="2">
    <citation type="submission" date="2023-04" db="EMBL/GenBank/DDBJ databases">
        <authorList>
            <person name="Bu L."/>
            <person name="Lu L."/>
            <person name="Laidemitt M.R."/>
            <person name="Zhang S.M."/>
            <person name="Mutuku M."/>
            <person name="Mkoji G."/>
            <person name="Steinauer M."/>
            <person name="Loker E.S."/>
        </authorList>
    </citation>
    <scope>NUCLEOTIDE SEQUENCE</scope>
    <source>
        <strain evidence="2">KasaAsao</strain>
        <tissue evidence="2">Whole Snail</tissue>
    </source>
</reference>
<dbReference type="EMBL" id="JASAOG010000002">
    <property type="protein sequence ID" value="KAK0069381.1"/>
    <property type="molecule type" value="Genomic_DNA"/>
</dbReference>
<dbReference type="Pfam" id="PF03645">
    <property type="entry name" value="Tctex-1"/>
    <property type="match status" value="1"/>
</dbReference>
<evidence type="ECO:0000313" key="2">
    <source>
        <dbReference type="EMBL" id="KAK0069381.1"/>
    </source>
</evidence>
<accession>A0AAD8FN13</accession>
<gene>
    <name evidence="2" type="ORF">Bpfe_000558</name>
</gene>
<dbReference type="InterPro" id="IPR005334">
    <property type="entry name" value="Tctex-1-like"/>
</dbReference>
<protein>
    <submittedName>
        <fullName evidence="2">Tctex1 domain-containing protein 1-B</fullName>
    </submittedName>
</protein>
<comment type="caution">
    <text evidence="2">The sequence shown here is derived from an EMBL/GenBank/DDBJ whole genome shotgun (WGS) entry which is preliminary data.</text>
</comment>
<proteinExistence type="inferred from homology"/>
<dbReference type="GO" id="GO:0005737">
    <property type="term" value="C:cytoplasm"/>
    <property type="evidence" value="ECO:0007669"/>
    <property type="project" value="TreeGrafter"/>
</dbReference>
<name>A0AAD8FN13_BIOPF</name>
<dbReference type="GO" id="GO:0005868">
    <property type="term" value="C:cytoplasmic dynein complex"/>
    <property type="evidence" value="ECO:0007669"/>
    <property type="project" value="TreeGrafter"/>
</dbReference>